<evidence type="ECO:0008006" key="4">
    <source>
        <dbReference type="Google" id="ProtNLM"/>
    </source>
</evidence>
<organism evidence="2 3">
    <name type="scientific">Jeotgalibacillus marinus</name>
    <dbReference type="NCBI Taxonomy" id="86667"/>
    <lineage>
        <taxon>Bacteria</taxon>
        <taxon>Bacillati</taxon>
        <taxon>Bacillota</taxon>
        <taxon>Bacilli</taxon>
        <taxon>Bacillales</taxon>
        <taxon>Caryophanaceae</taxon>
        <taxon>Jeotgalibacillus</taxon>
    </lineage>
</organism>
<name>A0ABV3Q796_9BACL</name>
<protein>
    <recommendedName>
        <fullName evidence="4">DUF3899 domain-containing protein</fullName>
    </recommendedName>
</protein>
<feature type="transmembrane region" description="Helical" evidence="1">
    <location>
        <begin position="30"/>
        <end position="48"/>
    </location>
</feature>
<keyword evidence="1" id="KW-0472">Membrane</keyword>
<dbReference type="Proteomes" id="UP001556040">
    <property type="component" value="Unassembled WGS sequence"/>
</dbReference>
<feature type="transmembrane region" description="Helical" evidence="1">
    <location>
        <begin position="7"/>
        <end position="24"/>
    </location>
</feature>
<dbReference type="RefSeq" id="WP_367780519.1">
    <property type="nucleotide sequence ID" value="NZ_JBFMIA010000020.1"/>
</dbReference>
<accession>A0ABV3Q796</accession>
<evidence type="ECO:0000256" key="1">
    <source>
        <dbReference type="SAM" id="Phobius"/>
    </source>
</evidence>
<dbReference type="EMBL" id="JBFMIA010000020">
    <property type="protein sequence ID" value="MEW9503031.1"/>
    <property type="molecule type" value="Genomic_DNA"/>
</dbReference>
<evidence type="ECO:0000313" key="3">
    <source>
        <dbReference type="Proteomes" id="UP001556040"/>
    </source>
</evidence>
<keyword evidence="3" id="KW-1185">Reference proteome</keyword>
<reference evidence="2 3" key="1">
    <citation type="journal article" date="1979" name="Int. J. Syst. Evol. Microbiol.">
        <title>Bacillus globisporus subsp. marinus subsp. nov.</title>
        <authorList>
            <person name="Liu H."/>
        </authorList>
    </citation>
    <scope>NUCLEOTIDE SEQUENCE [LARGE SCALE GENOMIC DNA]</scope>
    <source>
        <strain evidence="2 3">DSM 1297</strain>
    </source>
</reference>
<comment type="caution">
    <text evidence="2">The sequence shown here is derived from an EMBL/GenBank/DDBJ whole genome shotgun (WGS) entry which is preliminary data.</text>
</comment>
<keyword evidence="1" id="KW-1133">Transmembrane helix</keyword>
<gene>
    <name evidence="2" type="ORF">AB1471_14660</name>
</gene>
<keyword evidence="1" id="KW-0812">Transmembrane</keyword>
<proteinExistence type="predicted"/>
<evidence type="ECO:0000313" key="2">
    <source>
        <dbReference type="EMBL" id="MEW9503031.1"/>
    </source>
</evidence>
<feature type="transmembrane region" description="Helical" evidence="1">
    <location>
        <begin position="81"/>
        <end position="102"/>
    </location>
</feature>
<sequence>MVKGLNLIGTAAVLIALNVLVMLALDTAFIEVSLLVGIAAIVVVRLFTSPSNFAKANRVGPTNKLETVQLGEQKTYIHPKVIVNTCFLYTAVFFVVVMVAYYDYFTA</sequence>